<sequence>MIKKWVTNGDCQPLVCDVAIRNWSSLVFKEGTGTLPLGHW</sequence>
<protein>
    <submittedName>
        <fullName evidence="1">Uncharacterized protein</fullName>
    </submittedName>
</protein>
<name>A0A087U7Y3_STEMI</name>
<keyword evidence="2" id="KW-1185">Reference proteome</keyword>
<evidence type="ECO:0000313" key="1">
    <source>
        <dbReference type="EMBL" id="KFM73472.1"/>
    </source>
</evidence>
<gene>
    <name evidence="1" type="ORF">X975_11380</name>
</gene>
<dbReference type="EMBL" id="KK118628">
    <property type="protein sequence ID" value="KFM73472.1"/>
    <property type="molecule type" value="Genomic_DNA"/>
</dbReference>
<dbReference type="Proteomes" id="UP000054359">
    <property type="component" value="Unassembled WGS sequence"/>
</dbReference>
<accession>A0A087U7Y3</accession>
<evidence type="ECO:0000313" key="2">
    <source>
        <dbReference type="Proteomes" id="UP000054359"/>
    </source>
</evidence>
<feature type="non-terminal residue" evidence="1">
    <location>
        <position position="40"/>
    </location>
</feature>
<proteinExistence type="predicted"/>
<reference evidence="1 2" key="1">
    <citation type="submission" date="2013-11" db="EMBL/GenBank/DDBJ databases">
        <title>Genome sequencing of Stegodyphus mimosarum.</title>
        <authorList>
            <person name="Bechsgaard J."/>
        </authorList>
    </citation>
    <scope>NUCLEOTIDE SEQUENCE [LARGE SCALE GENOMIC DNA]</scope>
</reference>
<organism evidence="1 2">
    <name type="scientific">Stegodyphus mimosarum</name>
    <name type="common">African social velvet spider</name>
    <dbReference type="NCBI Taxonomy" id="407821"/>
    <lineage>
        <taxon>Eukaryota</taxon>
        <taxon>Metazoa</taxon>
        <taxon>Ecdysozoa</taxon>
        <taxon>Arthropoda</taxon>
        <taxon>Chelicerata</taxon>
        <taxon>Arachnida</taxon>
        <taxon>Araneae</taxon>
        <taxon>Araneomorphae</taxon>
        <taxon>Entelegynae</taxon>
        <taxon>Eresoidea</taxon>
        <taxon>Eresidae</taxon>
        <taxon>Stegodyphus</taxon>
    </lineage>
</organism>
<dbReference type="AlphaFoldDB" id="A0A087U7Y3"/>